<accession>A0ABS6FIG5</accession>
<name>A0ABS6FIG5_9FIRM</name>
<keyword evidence="1" id="KW-1133">Transmembrane helix</keyword>
<dbReference type="RefSeq" id="WP_216549066.1">
    <property type="nucleotide sequence ID" value="NZ_JAHLQO010000003.1"/>
</dbReference>
<keyword evidence="3" id="KW-1185">Reference proteome</keyword>
<feature type="transmembrane region" description="Helical" evidence="1">
    <location>
        <begin position="6"/>
        <end position="26"/>
    </location>
</feature>
<organism evidence="2 3">
    <name type="scientific">Peptoniphilus ovalis</name>
    <dbReference type="NCBI Taxonomy" id="2841503"/>
    <lineage>
        <taxon>Bacteria</taxon>
        <taxon>Bacillati</taxon>
        <taxon>Bacillota</taxon>
        <taxon>Tissierellia</taxon>
        <taxon>Tissierellales</taxon>
        <taxon>Peptoniphilaceae</taxon>
        <taxon>Peptoniphilus</taxon>
    </lineage>
</organism>
<keyword evidence="1" id="KW-0812">Transmembrane</keyword>
<evidence type="ECO:0000313" key="3">
    <source>
        <dbReference type="Proteomes" id="UP000783742"/>
    </source>
</evidence>
<sequence length="62" mass="7025">MKKLILLLPLFIISLFLIIKLIDVLYMRIKYGKPSEVASIGIIAGSLDSEEIKTIDDVEDFK</sequence>
<gene>
    <name evidence="2" type="ORF">KQI68_05130</name>
</gene>
<evidence type="ECO:0000313" key="2">
    <source>
        <dbReference type="EMBL" id="MBU5669223.1"/>
    </source>
</evidence>
<protein>
    <submittedName>
        <fullName evidence="2">Uncharacterized protein</fullName>
    </submittedName>
</protein>
<evidence type="ECO:0000256" key="1">
    <source>
        <dbReference type="SAM" id="Phobius"/>
    </source>
</evidence>
<dbReference type="EMBL" id="JAHLQO010000003">
    <property type="protein sequence ID" value="MBU5669223.1"/>
    <property type="molecule type" value="Genomic_DNA"/>
</dbReference>
<dbReference type="Proteomes" id="UP000783742">
    <property type="component" value="Unassembled WGS sequence"/>
</dbReference>
<comment type="caution">
    <text evidence="2">The sequence shown here is derived from an EMBL/GenBank/DDBJ whole genome shotgun (WGS) entry which is preliminary data.</text>
</comment>
<proteinExistence type="predicted"/>
<keyword evidence="1" id="KW-0472">Membrane</keyword>
<reference evidence="2 3" key="1">
    <citation type="submission" date="2021-06" db="EMBL/GenBank/DDBJ databases">
        <authorList>
            <person name="Sun Q."/>
            <person name="Li D."/>
        </authorList>
    </citation>
    <scope>NUCLEOTIDE SEQUENCE [LARGE SCALE GENOMIC DNA]</scope>
    <source>
        <strain evidence="2 3">MSJ-1</strain>
    </source>
</reference>